<dbReference type="AlphaFoldDB" id="A0AAV6IBR1"/>
<evidence type="ECO:0000259" key="2">
    <source>
        <dbReference type="Pfam" id="PF10536"/>
    </source>
</evidence>
<gene>
    <name evidence="3" type="ORF">RHGRI_030942</name>
</gene>
<proteinExistence type="predicted"/>
<dbReference type="Pfam" id="PF10536">
    <property type="entry name" value="PMD"/>
    <property type="match status" value="1"/>
</dbReference>
<comment type="caution">
    <text evidence="3">The sequence shown here is derived from an EMBL/GenBank/DDBJ whole genome shotgun (WGS) entry which is preliminary data.</text>
</comment>
<accession>A0AAV6IBR1</accession>
<evidence type="ECO:0000256" key="1">
    <source>
        <dbReference type="SAM" id="MobiDB-lite"/>
    </source>
</evidence>
<dbReference type="EMBL" id="JACTNZ010000011">
    <property type="protein sequence ID" value="KAG5524119.1"/>
    <property type="molecule type" value="Genomic_DNA"/>
</dbReference>
<feature type="domain" description="Aminotransferase-like plant mobile" evidence="2">
    <location>
        <begin position="109"/>
        <end position="333"/>
    </location>
</feature>
<organism evidence="3 4">
    <name type="scientific">Rhododendron griersonianum</name>
    <dbReference type="NCBI Taxonomy" id="479676"/>
    <lineage>
        <taxon>Eukaryota</taxon>
        <taxon>Viridiplantae</taxon>
        <taxon>Streptophyta</taxon>
        <taxon>Embryophyta</taxon>
        <taxon>Tracheophyta</taxon>
        <taxon>Spermatophyta</taxon>
        <taxon>Magnoliopsida</taxon>
        <taxon>eudicotyledons</taxon>
        <taxon>Gunneridae</taxon>
        <taxon>Pentapetalae</taxon>
        <taxon>asterids</taxon>
        <taxon>Ericales</taxon>
        <taxon>Ericaceae</taxon>
        <taxon>Ericoideae</taxon>
        <taxon>Rhodoreae</taxon>
        <taxon>Rhododendron</taxon>
    </lineage>
</organism>
<keyword evidence="4" id="KW-1185">Reference proteome</keyword>
<protein>
    <recommendedName>
        <fullName evidence="2">Aminotransferase-like plant mobile domain-containing protein</fullName>
    </recommendedName>
</protein>
<dbReference type="Proteomes" id="UP000823749">
    <property type="component" value="Chromosome 11"/>
</dbReference>
<evidence type="ECO:0000313" key="3">
    <source>
        <dbReference type="EMBL" id="KAG5524119.1"/>
    </source>
</evidence>
<name>A0AAV6IBR1_9ERIC</name>
<dbReference type="InterPro" id="IPR019557">
    <property type="entry name" value="AminoTfrase-like_pln_mobile"/>
</dbReference>
<sequence length="560" mass="63150">MYPQVSSSEKIADLAHPRQWVIDTTTDLHDLTSFATIPSSRVLLLRSSLHSKDDATKHFTLLGDQINDGKAAWTAPLASFGQFSFINQYWEWAEDVLGRSSEILLEARIYGAVYASLFTYDRDANLIQSFCEHWCPSTNTLHTPVGELSISLWDMSYIGGLPIYGKFYDEVIPLARDLASVDENMYLLPPSCRHLFAAYHRLFCASKTHHITAHDWIHFWCRLKSKYSNLSPNDQNEGASRQTGHTSTPPERTKDEEGAFNELGIKARLREEVYLAAFMSCWLSVFVLPNGKANQIRPTVFKVASMMSRRSTFSLAVLVLASVYHGLKQISSFPTPTGEKNAKHFTAFAARKLLRSIDPSQLSSLAMSDKDERLMEDDGKQSHFWTTYTISLCSSYLTLRCDMQYIVESYSPHRFSRQFNIYQDVPEKLVEEACPLNLPDVVGLWQSCMKLGTKAKLRIPVSSHKGLTTKRYQEWWTKYACNFVKEDIEPAEKQEKPKTPVRICLTKGKGAFTPIVNAHEVEGTNAIVSKAKASKAKPSKAKQAVLPTVSNEEVDGTNAT</sequence>
<feature type="compositionally biased region" description="Polar residues" evidence="1">
    <location>
        <begin position="232"/>
        <end position="250"/>
    </location>
</feature>
<reference evidence="3" key="1">
    <citation type="submission" date="2020-08" db="EMBL/GenBank/DDBJ databases">
        <title>Plant Genome Project.</title>
        <authorList>
            <person name="Zhang R.-G."/>
        </authorList>
    </citation>
    <scope>NUCLEOTIDE SEQUENCE</scope>
    <source>
        <strain evidence="3">WSP0</strain>
        <tissue evidence="3">Leaf</tissue>
    </source>
</reference>
<dbReference type="PANTHER" id="PTHR36607">
    <property type="entry name" value="1,2-DIHYDROXY-3-KETO-5-METHYLTHIOPENTENE DIOXYGENASE 4"/>
    <property type="match status" value="1"/>
</dbReference>
<feature type="region of interest" description="Disordered" evidence="1">
    <location>
        <begin position="531"/>
        <end position="560"/>
    </location>
</feature>
<feature type="region of interest" description="Disordered" evidence="1">
    <location>
        <begin position="232"/>
        <end position="257"/>
    </location>
</feature>
<evidence type="ECO:0000313" key="4">
    <source>
        <dbReference type="Proteomes" id="UP000823749"/>
    </source>
</evidence>
<dbReference type="PANTHER" id="PTHR36607:SF20">
    <property type="entry name" value="AMINOTRANSFERASE-LIKE PLANT MOBILE DOMAIN-CONTAINING PROTEIN"/>
    <property type="match status" value="1"/>
</dbReference>